<dbReference type="InterPro" id="IPR009071">
    <property type="entry name" value="HMG_box_dom"/>
</dbReference>
<feature type="domain" description="HMG box" evidence="5">
    <location>
        <begin position="11"/>
        <end position="86"/>
    </location>
</feature>
<keyword evidence="1 3" id="KW-0238">DNA-binding</keyword>
<evidence type="ECO:0000259" key="5">
    <source>
        <dbReference type="PROSITE" id="PS50118"/>
    </source>
</evidence>
<dbReference type="PANTHER" id="PTHR10270">
    <property type="entry name" value="SOX TRANSCRIPTION FACTOR"/>
    <property type="match status" value="1"/>
</dbReference>
<dbReference type="PROSITE" id="PS50118">
    <property type="entry name" value="HMG_BOX_2"/>
    <property type="match status" value="1"/>
</dbReference>
<feature type="region of interest" description="Disordered" evidence="4">
    <location>
        <begin position="160"/>
        <end position="203"/>
    </location>
</feature>
<keyword evidence="2" id="KW-0804">Transcription</keyword>
<keyword evidence="7" id="KW-1185">Reference proteome</keyword>
<comment type="caution">
    <text evidence="6">The sequence shown here is derived from an EMBL/GenBank/DDBJ whole genome shotgun (WGS) entry which is preliminary data.</text>
</comment>
<evidence type="ECO:0000313" key="6">
    <source>
        <dbReference type="EMBL" id="KAF7335444.1"/>
    </source>
</evidence>
<dbReference type="Gene3D" id="1.10.30.10">
    <property type="entry name" value="High mobility group box domain"/>
    <property type="match status" value="1"/>
</dbReference>
<feature type="compositionally biased region" description="Basic residues" evidence="4">
    <location>
        <begin position="92"/>
        <end position="106"/>
    </location>
</feature>
<name>A0A8H6X745_9AGAR</name>
<evidence type="ECO:0000313" key="7">
    <source>
        <dbReference type="Proteomes" id="UP000620124"/>
    </source>
</evidence>
<dbReference type="CDD" id="cd01389">
    <property type="entry name" value="HMG-box_ROX1-like"/>
    <property type="match status" value="1"/>
</dbReference>
<proteinExistence type="predicted"/>
<dbReference type="GO" id="GO:0001228">
    <property type="term" value="F:DNA-binding transcription activator activity, RNA polymerase II-specific"/>
    <property type="evidence" value="ECO:0007669"/>
    <property type="project" value="TreeGrafter"/>
</dbReference>
<feature type="DNA-binding region" description="HMG box" evidence="3">
    <location>
        <begin position="11"/>
        <end position="86"/>
    </location>
</feature>
<dbReference type="SUPFAM" id="SSF47095">
    <property type="entry name" value="HMG-box"/>
    <property type="match status" value="1"/>
</dbReference>
<organism evidence="6 7">
    <name type="scientific">Mycena venus</name>
    <dbReference type="NCBI Taxonomy" id="2733690"/>
    <lineage>
        <taxon>Eukaryota</taxon>
        <taxon>Fungi</taxon>
        <taxon>Dikarya</taxon>
        <taxon>Basidiomycota</taxon>
        <taxon>Agaricomycotina</taxon>
        <taxon>Agaricomycetes</taxon>
        <taxon>Agaricomycetidae</taxon>
        <taxon>Agaricales</taxon>
        <taxon>Marasmiineae</taxon>
        <taxon>Mycenaceae</taxon>
        <taxon>Mycena</taxon>
    </lineage>
</organism>
<dbReference type="GO" id="GO:0030154">
    <property type="term" value="P:cell differentiation"/>
    <property type="evidence" value="ECO:0007669"/>
    <property type="project" value="TreeGrafter"/>
</dbReference>
<sequence>MSLQKRIPAPPPRPPNAFICFRSRFIRDKKAASHAGGKGGKGSMMCDVSRQAGDRWNDMSDEEQRPYFDLALRMREAHNIAYPNYKFCPSKRGGRTRRPRSTRRRAQATTSGAVEVDTSFTSDSFDDASHPMPTLSSPSTPSDDKLYRSHESPQYFFADLSGAQNEDPQFSYPRSDRPDSWDKNLDQFGIPPAPDDSKDPAVLYGRSETLSPKCQEPDDGFEPIAKLFEPPQDFGSFCQWDNDFSESHTAGSKSSVEYRLY</sequence>
<dbReference type="GO" id="GO:0005634">
    <property type="term" value="C:nucleus"/>
    <property type="evidence" value="ECO:0007669"/>
    <property type="project" value="UniProtKB-UniRule"/>
</dbReference>
<dbReference type="OrthoDB" id="6247875at2759"/>
<evidence type="ECO:0000256" key="1">
    <source>
        <dbReference type="ARBA" id="ARBA00023125"/>
    </source>
</evidence>
<dbReference type="AlphaFoldDB" id="A0A8H6X745"/>
<dbReference type="Proteomes" id="UP000620124">
    <property type="component" value="Unassembled WGS sequence"/>
</dbReference>
<dbReference type="GO" id="GO:0000978">
    <property type="term" value="F:RNA polymerase II cis-regulatory region sequence-specific DNA binding"/>
    <property type="evidence" value="ECO:0007669"/>
    <property type="project" value="TreeGrafter"/>
</dbReference>
<accession>A0A8H6X745</accession>
<dbReference type="EMBL" id="JACAZI010000024">
    <property type="protein sequence ID" value="KAF7335444.1"/>
    <property type="molecule type" value="Genomic_DNA"/>
</dbReference>
<reference evidence="6" key="1">
    <citation type="submission" date="2020-05" db="EMBL/GenBank/DDBJ databases">
        <title>Mycena genomes resolve the evolution of fungal bioluminescence.</title>
        <authorList>
            <person name="Tsai I.J."/>
        </authorList>
    </citation>
    <scope>NUCLEOTIDE SEQUENCE</scope>
    <source>
        <strain evidence="6">CCC161011</strain>
    </source>
</reference>
<evidence type="ECO:0000256" key="2">
    <source>
        <dbReference type="ARBA" id="ARBA00023163"/>
    </source>
</evidence>
<feature type="compositionally biased region" description="Basic and acidic residues" evidence="4">
    <location>
        <begin position="174"/>
        <end position="185"/>
    </location>
</feature>
<feature type="compositionally biased region" description="Low complexity" evidence="4">
    <location>
        <begin position="130"/>
        <end position="141"/>
    </location>
</feature>
<keyword evidence="3" id="KW-0539">Nucleus</keyword>
<feature type="compositionally biased region" description="Low complexity" evidence="4">
    <location>
        <begin position="107"/>
        <end position="123"/>
    </location>
</feature>
<gene>
    <name evidence="6" type="ORF">MVEN_02197700</name>
</gene>
<dbReference type="InterPro" id="IPR036910">
    <property type="entry name" value="HMG_box_dom_sf"/>
</dbReference>
<dbReference type="SMART" id="SM00398">
    <property type="entry name" value="HMG"/>
    <property type="match status" value="1"/>
</dbReference>
<dbReference type="PANTHER" id="PTHR10270:SF161">
    <property type="entry name" value="SEX-DETERMINING REGION Y PROTEIN"/>
    <property type="match status" value="1"/>
</dbReference>
<feature type="region of interest" description="Disordered" evidence="4">
    <location>
        <begin position="86"/>
        <end position="147"/>
    </location>
</feature>
<evidence type="ECO:0000256" key="3">
    <source>
        <dbReference type="PROSITE-ProRule" id="PRU00267"/>
    </source>
</evidence>
<dbReference type="Pfam" id="PF00505">
    <property type="entry name" value="HMG_box"/>
    <property type="match status" value="1"/>
</dbReference>
<evidence type="ECO:0000256" key="4">
    <source>
        <dbReference type="SAM" id="MobiDB-lite"/>
    </source>
</evidence>
<dbReference type="InterPro" id="IPR050140">
    <property type="entry name" value="SRY-related_HMG-box_TF-like"/>
</dbReference>
<protein>
    <submittedName>
        <fullName evidence="6">HMG box domain-containing protein</fullName>
    </submittedName>
</protein>